<dbReference type="Proteomes" id="UP001596138">
    <property type="component" value="Unassembled WGS sequence"/>
</dbReference>
<dbReference type="NCBIfam" id="NF002879">
    <property type="entry name" value="PRK03333.1"/>
    <property type="match status" value="1"/>
</dbReference>
<dbReference type="HAMAP" id="MF_00376">
    <property type="entry name" value="Dephospho_CoA_kinase"/>
    <property type="match status" value="1"/>
</dbReference>
<proteinExistence type="inferred from homology"/>
<reference evidence="6" key="1">
    <citation type="journal article" date="2019" name="Int. J. Syst. Evol. Microbiol.">
        <title>The Global Catalogue of Microorganisms (GCM) 10K type strain sequencing project: providing services to taxonomists for standard genome sequencing and annotation.</title>
        <authorList>
            <consortium name="The Broad Institute Genomics Platform"/>
            <consortium name="The Broad Institute Genome Sequencing Center for Infectious Disease"/>
            <person name="Wu L."/>
            <person name="Ma J."/>
        </authorList>
    </citation>
    <scope>NUCLEOTIDE SEQUENCE [LARGE SCALE GENOMIC DNA]</scope>
    <source>
        <strain evidence="6">CGMCC 4.7317</strain>
    </source>
</reference>
<dbReference type="EMBL" id="JBHSTI010000008">
    <property type="protein sequence ID" value="MFC6238396.1"/>
    <property type="molecule type" value="Genomic_DNA"/>
</dbReference>
<evidence type="ECO:0000256" key="2">
    <source>
        <dbReference type="ARBA" id="ARBA00022840"/>
    </source>
</evidence>
<protein>
    <recommendedName>
        <fullName evidence="3 4">Dephospho-CoA kinase</fullName>
        <ecNumber evidence="3 4">2.7.1.24</ecNumber>
    </recommendedName>
    <alternativeName>
        <fullName evidence="3">Dephosphocoenzyme A kinase</fullName>
    </alternativeName>
</protein>
<dbReference type="RefSeq" id="WP_386766576.1">
    <property type="nucleotide sequence ID" value="NZ_JBHSTI010000008.1"/>
</dbReference>
<dbReference type="NCBIfam" id="TIGR00152">
    <property type="entry name" value="dephospho-CoA kinase"/>
    <property type="match status" value="1"/>
</dbReference>
<comment type="function">
    <text evidence="3">Catalyzes the phosphorylation of the 3'-hydroxyl group of dephosphocoenzyme A to form coenzyme A.</text>
</comment>
<evidence type="ECO:0000256" key="1">
    <source>
        <dbReference type="ARBA" id="ARBA00022741"/>
    </source>
</evidence>
<gene>
    <name evidence="3 5" type="primary">coaE</name>
    <name evidence="5" type="ORF">ACFQGU_10950</name>
</gene>
<evidence type="ECO:0000256" key="4">
    <source>
        <dbReference type="NCBIfam" id="TIGR00152"/>
    </source>
</evidence>
<organism evidence="5 6">
    <name type="scientific">Longivirga aurantiaca</name>
    <dbReference type="NCBI Taxonomy" id="1837743"/>
    <lineage>
        <taxon>Bacteria</taxon>
        <taxon>Bacillati</taxon>
        <taxon>Actinomycetota</taxon>
        <taxon>Actinomycetes</taxon>
        <taxon>Sporichthyales</taxon>
        <taxon>Sporichthyaceae</taxon>
        <taxon>Longivirga</taxon>
    </lineage>
</organism>
<dbReference type="PANTHER" id="PTHR10695:SF46">
    <property type="entry name" value="BIFUNCTIONAL COENZYME A SYNTHASE-RELATED"/>
    <property type="match status" value="1"/>
</dbReference>
<comment type="catalytic activity">
    <reaction evidence="3">
        <text>3'-dephospho-CoA + ATP = ADP + CoA + H(+)</text>
        <dbReference type="Rhea" id="RHEA:18245"/>
        <dbReference type="ChEBI" id="CHEBI:15378"/>
        <dbReference type="ChEBI" id="CHEBI:30616"/>
        <dbReference type="ChEBI" id="CHEBI:57287"/>
        <dbReference type="ChEBI" id="CHEBI:57328"/>
        <dbReference type="ChEBI" id="CHEBI:456216"/>
        <dbReference type="EC" id="2.7.1.24"/>
    </reaction>
</comment>
<evidence type="ECO:0000256" key="3">
    <source>
        <dbReference type="HAMAP-Rule" id="MF_00376"/>
    </source>
</evidence>
<accession>A0ABW1T1I7</accession>
<name>A0ABW1T1I7_9ACTN</name>
<sequence length="198" mass="20821">MKIGLTGGIGAGKSAVSSRFAQHGAVIVDADTIAREVVEPGTPGLAAITAEFGRGILADDGTLDRAALAKIVFSDSARRTALEEIVHPLVALRSGQLIAAAPPKAVVVYDVPLLAELVGKGQRTTDEYDVVVVVEAPEEVRIARLVARGLPEWDAEARIASQSTDEERRALADHVLVNDGTLQDLDAKVDALWAQLTA</sequence>
<dbReference type="InterPro" id="IPR001977">
    <property type="entry name" value="Depp_CoAkinase"/>
</dbReference>
<dbReference type="PANTHER" id="PTHR10695">
    <property type="entry name" value="DEPHOSPHO-COA KINASE-RELATED"/>
    <property type="match status" value="1"/>
</dbReference>
<dbReference type="EC" id="2.7.1.24" evidence="3 4"/>
<evidence type="ECO:0000313" key="5">
    <source>
        <dbReference type="EMBL" id="MFC6238396.1"/>
    </source>
</evidence>
<keyword evidence="3 5" id="KW-0808">Transferase</keyword>
<keyword evidence="1 3" id="KW-0547">Nucleotide-binding</keyword>
<keyword evidence="3" id="KW-0173">Coenzyme A biosynthesis</keyword>
<keyword evidence="3 5" id="KW-0418">Kinase</keyword>
<keyword evidence="2 3" id="KW-0067">ATP-binding</keyword>
<keyword evidence="6" id="KW-1185">Reference proteome</keyword>
<comment type="pathway">
    <text evidence="3">Cofactor biosynthesis; coenzyme A biosynthesis; CoA from (R)-pantothenate: step 5/5.</text>
</comment>
<dbReference type="Gene3D" id="3.40.50.300">
    <property type="entry name" value="P-loop containing nucleotide triphosphate hydrolases"/>
    <property type="match status" value="1"/>
</dbReference>
<evidence type="ECO:0000313" key="6">
    <source>
        <dbReference type="Proteomes" id="UP001596138"/>
    </source>
</evidence>
<comment type="subcellular location">
    <subcellularLocation>
        <location evidence="3">Cytoplasm</location>
    </subcellularLocation>
</comment>
<comment type="caution">
    <text evidence="5">The sequence shown here is derived from an EMBL/GenBank/DDBJ whole genome shotgun (WGS) entry which is preliminary data.</text>
</comment>
<dbReference type="PROSITE" id="PS51219">
    <property type="entry name" value="DPCK"/>
    <property type="match status" value="1"/>
</dbReference>
<dbReference type="CDD" id="cd02022">
    <property type="entry name" value="DPCK"/>
    <property type="match status" value="1"/>
</dbReference>
<dbReference type="InterPro" id="IPR027417">
    <property type="entry name" value="P-loop_NTPase"/>
</dbReference>
<comment type="similarity">
    <text evidence="3">Belongs to the CoaE family.</text>
</comment>
<dbReference type="GO" id="GO:0004140">
    <property type="term" value="F:dephospho-CoA kinase activity"/>
    <property type="evidence" value="ECO:0007669"/>
    <property type="project" value="UniProtKB-EC"/>
</dbReference>
<keyword evidence="3" id="KW-0963">Cytoplasm</keyword>
<dbReference type="Pfam" id="PF01121">
    <property type="entry name" value="CoaE"/>
    <property type="match status" value="1"/>
</dbReference>
<dbReference type="SUPFAM" id="SSF52540">
    <property type="entry name" value="P-loop containing nucleoside triphosphate hydrolases"/>
    <property type="match status" value="1"/>
</dbReference>
<feature type="binding site" evidence="3">
    <location>
        <begin position="10"/>
        <end position="15"/>
    </location>
    <ligand>
        <name>ATP</name>
        <dbReference type="ChEBI" id="CHEBI:30616"/>
    </ligand>
</feature>